<keyword evidence="2 5" id="KW-0812">Transmembrane</keyword>
<dbReference type="GO" id="GO:0016020">
    <property type="term" value="C:membrane"/>
    <property type="evidence" value="ECO:0007669"/>
    <property type="project" value="UniProtKB-SubCell"/>
</dbReference>
<feature type="transmembrane region" description="Helical" evidence="5">
    <location>
        <begin position="373"/>
        <end position="390"/>
    </location>
</feature>
<reference evidence="7 8" key="1">
    <citation type="submission" date="2017-07" db="EMBL/GenBank/DDBJ databases">
        <title>Genome Sequence of Arenibacter algicola Strain SMS7 Isolated from a culture of the Diatom Skeletonema marinoi.</title>
        <authorList>
            <person name="Topel M."/>
            <person name="Pinder M.I.M."/>
            <person name="Johansson O.N."/>
            <person name="Kourtchenko O."/>
            <person name="Godhe A."/>
            <person name="Clarke A.K."/>
        </authorList>
    </citation>
    <scope>NUCLEOTIDE SEQUENCE [LARGE SCALE GENOMIC DNA]</scope>
    <source>
        <strain evidence="7 8">SMS7</strain>
    </source>
</reference>
<dbReference type="EMBL" id="CP022515">
    <property type="protein sequence ID" value="ASO06680.1"/>
    <property type="molecule type" value="Genomic_DNA"/>
</dbReference>
<evidence type="ECO:0000259" key="6">
    <source>
        <dbReference type="Pfam" id="PF04932"/>
    </source>
</evidence>
<evidence type="ECO:0000256" key="1">
    <source>
        <dbReference type="ARBA" id="ARBA00004141"/>
    </source>
</evidence>
<evidence type="ECO:0000256" key="5">
    <source>
        <dbReference type="SAM" id="Phobius"/>
    </source>
</evidence>
<feature type="transmembrane region" description="Helical" evidence="5">
    <location>
        <begin position="64"/>
        <end position="80"/>
    </location>
</feature>
<feature type="transmembrane region" description="Helical" evidence="5">
    <location>
        <begin position="318"/>
        <end position="337"/>
    </location>
</feature>
<evidence type="ECO:0000256" key="2">
    <source>
        <dbReference type="ARBA" id="ARBA00022692"/>
    </source>
</evidence>
<feature type="domain" description="O-antigen ligase-related" evidence="6">
    <location>
        <begin position="193"/>
        <end position="320"/>
    </location>
</feature>
<keyword evidence="4 5" id="KW-0472">Membrane</keyword>
<dbReference type="InterPro" id="IPR051533">
    <property type="entry name" value="WaaL-like"/>
</dbReference>
<dbReference type="Proteomes" id="UP000204551">
    <property type="component" value="Chromosome"/>
</dbReference>
<feature type="transmembrane region" description="Helical" evidence="5">
    <location>
        <begin position="182"/>
        <end position="200"/>
    </location>
</feature>
<sequence>MNNYNIENTRNFLLSILIFTTILLLTVGVYFELNGIAIYILVPLLSLISLSMDIKSLNSGNSEFYLFIIVIVLCFIAVFFENIDYNNFIFSFNKLFIAFLASYIPLGINKNNKLQNIFHISYIVAILLIILLEIRDGNFSPTNSLAPTADRDDFFFNANYYGYLCLFANFSLFYFHLKWRNLTTLILLIVIPLLFILLSFATQSRAALIFIILANAVFWFWVYETKTKSQLRSILKFVFLTSISIFLVRYAITFYETSAIKDRFAYTSEDGRIDLISESLTVFLDHPFLGVGVGQFPNYSKTNQFSHNSIAEALSEHGLLIGGLILLILVLPLYKAYKFYWDQNKSPEVKLCLLFFGLFLLFNNFYVHYKTTISMLYFFLFVAYLNELRLKNNQEAIS</sequence>
<evidence type="ECO:0000256" key="3">
    <source>
        <dbReference type="ARBA" id="ARBA00022989"/>
    </source>
</evidence>
<dbReference type="PANTHER" id="PTHR37422:SF13">
    <property type="entry name" value="LIPOPOLYSACCHARIDE BIOSYNTHESIS PROTEIN PA4999-RELATED"/>
    <property type="match status" value="1"/>
</dbReference>
<feature type="transmembrane region" description="Helical" evidence="5">
    <location>
        <begin position="154"/>
        <end position="175"/>
    </location>
</feature>
<dbReference type="PANTHER" id="PTHR37422">
    <property type="entry name" value="TEICHURONIC ACID BIOSYNTHESIS PROTEIN TUAE"/>
    <property type="match status" value="1"/>
</dbReference>
<evidence type="ECO:0000313" key="7">
    <source>
        <dbReference type="EMBL" id="ASO06680.1"/>
    </source>
</evidence>
<dbReference type="Pfam" id="PF04932">
    <property type="entry name" value="Wzy_C"/>
    <property type="match status" value="1"/>
</dbReference>
<feature type="transmembrane region" description="Helical" evidence="5">
    <location>
        <begin position="12"/>
        <end position="30"/>
    </location>
</feature>
<feature type="transmembrane region" description="Helical" evidence="5">
    <location>
        <begin position="206"/>
        <end position="222"/>
    </location>
</feature>
<name>A0A221UZI3_9FLAO</name>
<dbReference type="AlphaFoldDB" id="A0A221UZI3"/>
<organism evidence="7 8">
    <name type="scientific">Arenibacter algicola</name>
    <dbReference type="NCBI Taxonomy" id="616991"/>
    <lineage>
        <taxon>Bacteria</taxon>
        <taxon>Pseudomonadati</taxon>
        <taxon>Bacteroidota</taxon>
        <taxon>Flavobacteriia</taxon>
        <taxon>Flavobacteriales</taxon>
        <taxon>Flavobacteriaceae</taxon>
        <taxon>Arenibacter</taxon>
    </lineage>
</organism>
<comment type="subcellular location">
    <subcellularLocation>
        <location evidence="1">Membrane</location>
        <topology evidence="1">Multi-pass membrane protein</topology>
    </subcellularLocation>
</comment>
<keyword evidence="7" id="KW-0436">Ligase</keyword>
<gene>
    <name evidence="7" type="ORF">AREALGSMS7_03255</name>
</gene>
<feature type="transmembrane region" description="Helical" evidence="5">
    <location>
        <begin position="116"/>
        <end position="134"/>
    </location>
</feature>
<evidence type="ECO:0000256" key="4">
    <source>
        <dbReference type="ARBA" id="ARBA00023136"/>
    </source>
</evidence>
<evidence type="ECO:0000313" key="8">
    <source>
        <dbReference type="Proteomes" id="UP000204551"/>
    </source>
</evidence>
<accession>A0A221UZI3</accession>
<dbReference type="InterPro" id="IPR007016">
    <property type="entry name" value="O-antigen_ligase-rel_domated"/>
</dbReference>
<feature type="transmembrane region" description="Helical" evidence="5">
    <location>
        <begin position="36"/>
        <end position="52"/>
    </location>
</feature>
<dbReference type="KEGG" id="aalg:AREALGSMS7_03255"/>
<dbReference type="GO" id="GO:0016874">
    <property type="term" value="F:ligase activity"/>
    <property type="evidence" value="ECO:0007669"/>
    <property type="project" value="UniProtKB-KW"/>
</dbReference>
<keyword evidence="3 5" id="KW-1133">Transmembrane helix</keyword>
<feature type="transmembrane region" description="Helical" evidence="5">
    <location>
        <begin position="349"/>
        <end position="367"/>
    </location>
</feature>
<proteinExistence type="predicted"/>
<protein>
    <submittedName>
        <fullName evidence="7">O-antigen ligase</fullName>
    </submittedName>
</protein>
<feature type="transmembrane region" description="Helical" evidence="5">
    <location>
        <begin position="86"/>
        <end position="104"/>
    </location>
</feature>
<feature type="transmembrane region" description="Helical" evidence="5">
    <location>
        <begin position="234"/>
        <end position="252"/>
    </location>
</feature>